<dbReference type="InterPro" id="IPR003307">
    <property type="entry name" value="W2_domain"/>
</dbReference>
<dbReference type="GO" id="GO:0010468">
    <property type="term" value="P:regulation of gene expression"/>
    <property type="evidence" value="ECO:0007669"/>
    <property type="project" value="UniProtKB-ARBA"/>
</dbReference>
<dbReference type="SMART" id="SM00356">
    <property type="entry name" value="ZnF_C3H1"/>
    <property type="match status" value="2"/>
</dbReference>
<dbReference type="Gene3D" id="1.25.40.180">
    <property type="match status" value="1"/>
</dbReference>
<feature type="compositionally biased region" description="Low complexity" evidence="6">
    <location>
        <begin position="205"/>
        <end position="216"/>
    </location>
</feature>
<evidence type="ECO:0000313" key="11">
    <source>
        <dbReference type="Proteomes" id="UP001145021"/>
    </source>
</evidence>
<dbReference type="GO" id="GO:0003729">
    <property type="term" value="F:mRNA binding"/>
    <property type="evidence" value="ECO:0007669"/>
    <property type="project" value="InterPro"/>
</dbReference>
<dbReference type="SUPFAM" id="SSF55811">
    <property type="entry name" value="Nudix"/>
    <property type="match status" value="1"/>
</dbReference>
<dbReference type="InterPro" id="IPR045877">
    <property type="entry name" value="ZFP36-like"/>
</dbReference>
<organism evidence="10 11">
    <name type="scientific">Coemansia asiatica</name>
    <dbReference type="NCBI Taxonomy" id="1052880"/>
    <lineage>
        <taxon>Eukaryota</taxon>
        <taxon>Fungi</taxon>
        <taxon>Fungi incertae sedis</taxon>
        <taxon>Zoopagomycota</taxon>
        <taxon>Kickxellomycotina</taxon>
        <taxon>Kickxellomycetes</taxon>
        <taxon>Kickxellales</taxon>
        <taxon>Kickxellaceae</taxon>
        <taxon>Coemansia</taxon>
    </lineage>
</organism>
<dbReference type="PROSITE" id="PS51462">
    <property type="entry name" value="NUDIX"/>
    <property type="match status" value="1"/>
</dbReference>
<dbReference type="SUPFAM" id="SSF90229">
    <property type="entry name" value="CCCH zinc finger"/>
    <property type="match status" value="2"/>
</dbReference>
<feature type="region of interest" description="Disordered" evidence="6">
    <location>
        <begin position="265"/>
        <end position="359"/>
    </location>
</feature>
<name>A0A9W8CGZ3_9FUNG</name>
<dbReference type="Pfam" id="PF00642">
    <property type="entry name" value="zf-CCCH"/>
    <property type="match status" value="2"/>
</dbReference>
<evidence type="ECO:0000259" key="7">
    <source>
        <dbReference type="PROSITE" id="PS50103"/>
    </source>
</evidence>
<feature type="domain" description="W2" evidence="8">
    <location>
        <begin position="580"/>
        <end position="750"/>
    </location>
</feature>
<dbReference type="PROSITE" id="PS50103">
    <property type="entry name" value="ZF_C3H1"/>
    <property type="match status" value="2"/>
</dbReference>
<dbReference type="GO" id="GO:0051252">
    <property type="term" value="P:regulation of RNA metabolic process"/>
    <property type="evidence" value="ECO:0007669"/>
    <property type="project" value="UniProtKB-ARBA"/>
</dbReference>
<feature type="compositionally biased region" description="Polar residues" evidence="6">
    <location>
        <begin position="169"/>
        <end position="178"/>
    </location>
</feature>
<feature type="domain" description="Nudix hydrolase" evidence="9">
    <location>
        <begin position="1"/>
        <end position="139"/>
    </location>
</feature>
<dbReference type="InterPro" id="IPR000086">
    <property type="entry name" value="NUDIX_hydrolase_dom"/>
</dbReference>
<evidence type="ECO:0000256" key="2">
    <source>
        <dbReference type="ARBA" id="ARBA00022737"/>
    </source>
</evidence>
<feature type="region of interest" description="Disordered" evidence="6">
    <location>
        <begin position="394"/>
        <end position="501"/>
    </location>
</feature>
<dbReference type="InterPro" id="IPR016024">
    <property type="entry name" value="ARM-type_fold"/>
</dbReference>
<dbReference type="PANTHER" id="PTHR12547">
    <property type="entry name" value="CCCH ZINC FINGER/TIS11-RELATED"/>
    <property type="match status" value="1"/>
</dbReference>
<feature type="compositionally biased region" description="Basic and acidic residues" evidence="6">
    <location>
        <begin position="269"/>
        <end position="279"/>
    </location>
</feature>
<feature type="region of interest" description="Disordered" evidence="6">
    <location>
        <begin position="528"/>
        <end position="550"/>
    </location>
</feature>
<dbReference type="PROSITE" id="PS51363">
    <property type="entry name" value="W2"/>
    <property type="match status" value="1"/>
</dbReference>
<evidence type="ECO:0000256" key="4">
    <source>
        <dbReference type="ARBA" id="ARBA00022833"/>
    </source>
</evidence>
<dbReference type="Gene3D" id="4.10.1000.10">
    <property type="entry name" value="Zinc finger, CCCH-type"/>
    <property type="match status" value="2"/>
</dbReference>
<protein>
    <submittedName>
        <fullName evidence="10">Uncharacterized protein</fullName>
    </submittedName>
</protein>
<feature type="region of interest" description="Disordered" evidence="6">
    <location>
        <begin position="145"/>
        <end position="226"/>
    </location>
</feature>
<dbReference type="FunFam" id="4.10.1000.10:FF:000003">
    <property type="entry name" value="Zinc finger CCCH domain-containing protein"/>
    <property type="match status" value="1"/>
</dbReference>
<gene>
    <name evidence="10" type="ORF">LPJ64_004794</name>
</gene>
<keyword evidence="2" id="KW-0677">Repeat</keyword>
<feature type="zinc finger region" description="C3H1-type" evidence="5">
    <location>
        <begin position="363"/>
        <end position="391"/>
    </location>
</feature>
<evidence type="ECO:0000256" key="5">
    <source>
        <dbReference type="PROSITE-ProRule" id="PRU00723"/>
    </source>
</evidence>
<sequence>MSVSNFAGLIVYRVVPREPIEYLLICKKNLNGHSHWYPPKGKIIGTEDELNCAMRETLDQTGFIGDQLAIDESFRAELKYVDGIEPKQVVYVLARMTASSRSSVIHNSDPLIEISWCRLDDALTKVRFQSMQNILVQAEEYIESNREDVSSGSQRSGWKTVGPKESPSAWRNQRNNSGDVEGQFRRLNVGDGQRSNRNFVDRDQQQQQQQQQQQTQKNRPQDNPLYKTRLCEKYERDGECPYNEKCVFAHSASELRERKVISTTQSFRKVSDDRSREHAGLSPQQHQHQDQDQNQGLNQSQGHGQIQQQQFQRQNSQQYQNQNQFSNLSHSQSQSYQHQQHQQHQQQPRTPQSATVKFDANPLYKTRLCARFTEKGECPYNEKCQFAHGEKELRAAPEQPAQVKSPRDGQFVPRTPNDHQGGHGTFNRNVSGQSQTWRRGGFGNAGERAQIPNFNRNASWSSSARQIGNSPSFSDDGSMDSPRYPVVDQSPKPADGDESDLKAPLAAPLITPVAQKIPPPGLVKLASANASTTKPQETKPSADTKGDVGSEKPWIKVVELSYEELQQMGSPLLESANGGDAAKSKSDRKLAELEKRLAKDLAEFIQKASCPDEWSFVHVIFKEITQMEFRNNLDKQQLLNIVVAALFGPTKASGVSEAVGRYSKLLAKIVTKPKDQLLMLNAWCTLMLEDENAAAWQDKAPEVLGALYKDSLLEEDAFSLWFNKKRDEKYSPAISAMQPFAKWLETAEEE</sequence>
<dbReference type="InterPro" id="IPR036855">
    <property type="entry name" value="Znf_CCCH_sf"/>
</dbReference>
<feature type="compositionally biased region" description="Polar residues" evidence="6">
    <location>
        <begin position="426"/>
        <end position="437"/>
    </location>
</feature>
<dbReference type="Pfam" id="PF00293">
    <property type="entry name" value="NUDIX"/>
    <property type="match status" value="1"/>
</dbReference>
<evidence type="ECO:0000259" key="9">
    <source>
        <dbReference type="PROSITE" id="PS51462"/>
    </source>
</evidence>
<dbReference type="GO" id="GO:0008270">
    <property type="term" value="F:zinc ion binding"/>
    <property type="evidence" value="ECO:0007669"/>
    <property type="project" value="UniProtKB-KW"/>
</dbReference>
<evidence type="ECO:0000259" key="8">
    <source>
        <dbReference type="PROSITE" id="PS51363"/>
    </source>
</evidence>
<dbReference type="AlphaFoldDB" id="A0A9W8CGZ3"/>
<comment type="caution">
    <text evidence="10">The sequence shown here is derived from an EMBL/GenBank/DDBJ whole genome shotgun (WGS) entry which is preliminary data.</text>
</comment>
<keyword evidence="1 5" id="KW-0479">Metal-binding</keyword>
<feature type="compositionally biased region" description="Low complexity" evidence="6">
    <location>
        <begin position="280"/>
        <end position="347"/>
    </location>
</feature>
<evidence type="ECO:0000256" key="6">
    <source>
        <dbReference type="SAM" id="MobiDB-lite"/>
    </source>
</evidence>
<feature type="domain" description="C3H1-type" evidence="7">
    <location>
        <begin position="363"/>
        <end position="391"/>
    </location>
</feature>
<evidence type="ECO:0000256" key="1">
    <source>
        <dbReference type="ARBA" id="ARBA00022723"/>
    </source>
</evidence>
<feature type="compositionally biased region" description="Polar residues" evidence="6">
    <location>
        <begin position="452"/>
        <end position="475"/>
    </location>
</feature>
<dbReference type="Proteomes" id="UP001145021">
    <property type="component" value="Unassembled WGS sequence"/>
</dbReference>
<dbReference type="EMBL" id="JANBOH010000256">
    <property type="protein sequence ID" value="KAJ1643431.1"/>
    <property type="molecule type" value="Genomic_DNA"/>
</dbReference>
<accession>A0A9W8CGZ3</accession>
<dbReference type="InterPro" id="IPR015797">
    <property type="entry name" value="NUDIX_hydrolase-like_dom_sf"/>
</dbReference>
<feature type="domain" description="C3H1-type" evidence="7">
    <location>
        <begin position="225"/>
        <end position="253"/>
    </location>
</feature>
<feature type="compositionally biased region" description="Basic and acidic residues" evidence="6">
    <location>
        <begin position="536"/>
        <end position="550"/>
    </location>
</feature>
<reference evidence="10" key="1">
    <citation type="submission" date="2022-07" db="EMBL/GenBank/DDBJ databases">
        <title>Phylogenomic reconstructions and comparative analyses of Kickxellomycotina fungi.</title>
        <authorList>
            <person name="Reynolds N.K."/>
            <person name="Stajich J.E."/>
            <person name="Barry K."/>
            <person name="Grigoriev I.V."/>
            <person name="Crous P."/>
            <person name="Smith M.E."/>
        </authorList>
    </citation>
    <scope>NUCLEOTIDE SEQUENCE</scope>
    <source>
        <strain evidence="10">NBRC 105413</strain>
    </source>
</reference>
<dbReference type="Gene3D" id="3.90.79.10">
    <property type="entry name" value="Nucleoside Triphosphate Pyrophosphohydrolase"/>
    <property type="match status" value="1"/>
</dbReference>
<dbReference type="SUPFAM" id="SSF48371">
    <property type="entry name" value="ARM repeat"/>
    <property type="match status" value="1"/>
</dbReference>
<evidence type="ECO:0000256" key="3">
    <source>
        <dbReference type="ARBA" id="ARBA00022771"/>
    </source>
</evidence>
<keyword evidence="4 5" id="KW-0862">Zinc</keyword>
<dbReference type="InterPro" id="IPR000571">
    <property type="entry name" value="Znf_CCCH"/>
</dbReference>
<dbReference type="PANTHER" id="PTHR12547:SF18">
    <property type="entry name" value="PROTEIN TIS11"/>
    <property type="match status" value="1"/>
</dbReference>
<keyword evidence="11" id="KW-1185">Reference proteome</keyword>
<proteinExistence type="predicted"/>
<feature type="zinc finger region" description="C3H1-type" evidence="5">
    <location>
        <begin position="225"/>
        <end position="253"/>
    </location>
</feature>
<dbReference type="Pfam" id="PF02020">
    <property type="entry name" value="W2"/>
    <property type="match status" value="1"/>
</dbReference>
<dbReference type="FunFam" id="4.10.1000.10:FF:000001">
    <property type="entry name" value="zinc finger CCCH domain-containing protein 15-like"/>
    <property type="match status" value="1"/>
</dbReference>
<evidence type="ECO:0000313" key="10">
    <source>
        <dbReference type="EMBL" id="KAJ1643431.1"/>
    </source>
</evidence>
<dbReference type="SMART" id="SM00515">
    <property type="entry name" value="eIF5C"/>
    <property type="match status" value="1"/>
</dbReference>
<keyword evidence="3 5" id="KW-0863">Zinc-finger</keyword>